<gene>
    <name evidence="2" type="ORF">HT134_34360</name>
</gene>
<organism evidence="2 3">
    <name type="scientific">Nonomuraea rhodomycinica</name>
    <dbReference type="NCBI Taxonomy" id="1712872"/>
    <lineage>
        <taxon>Bacteria</taxon>
        <taxon>Bacillati</taxon>
        <taxon>Actinomycetota</taxon>
        <taxon>Actinomycetes</taxon>
        <taxon>Streptosporangiales</taxon>
        <taxon>Streptosporangiaceae</taxon>
        <taxon>Nonomuraea</taxon>
    </lineage>
</organism>
<accession>A0A7Y6MFU4</accession>
<dbReference type="RefSeq" id="WP_175604655.1">
    <property type="nucleotide sequence ID" value="NZ_JABWGO010000011.1"/>
</dbReference>
<dbReference type="InterPro" id="IPR039422">
    <property type="entry name" value="MarR/SlyA-like"/>
</dbReference>
<dbReference type="InterPro" id="IPR000835">
    <property type="entry name" value="HTH_MarR-typ"/>
</dbReference>
<dbReference type="GO" id="GO:0006950">
    <property type="term" value="P:response to stress"/>
    <property type="evidence" value="ECO:0007669"/>
    <property type="project" value="TreeGrafter"/>
</dbReference>
<dbReference type="Gene3D" id="1.10.10.10">
    <property type="entry name" value="Winged helix-like DNA-binding domain superfamily/Winged helix DNA-binding domain"/>
    <property type="match status" value="1"/>
</dbReference>
<dbReference type="PANTHER" id="PTHR33164">
    <property type="entry name" value="TRANSCRIPTIONAL REGULATOR, MARR FAMILY"/>
    <property type="match status" value="1"/>
</dbReference>
<dbReference type="SMART" id="SM00347">
    <property type="entry name" value="HTH_MARR"/>
    <property type="match status" value="1"/>
</dbReference>
<dbReference type="EMBL" id="JABWGO010000011">
    <property type="protein sequence ID" value="NUW45169.1"/>
    <property type="molecule type" value="Genomic_DNA"/>
</dbReference>
<dbReference type="SUPFAM" id="SSF46785">
    <property type="entry name" value="Winged helix' DNA-binding domain"/>
    <property type="match status" value="1"/>
</dbReference>
<evidence type="ECO:0000313" key="2">
    <source>
        <dbReference type="EMBL" id="NUW45169.1"/>
    </source>
</evidence>
<dbReference type="AlphaFoldDB" id="A0A7Y6MFU4"/>
<comment type="caution">
    <text evidence="2">The sequence shown here is derived from an EMBL/GenBank/DDBJ whole genome shotgun (WGS) entry which is preliminary data.</text>
</comment>
<dbReference type="Proteomes" id="UP000546126">
    <property type="component" value="Unassembled WGS sequence"/>
</dbReference>
<evidence type="ECO:0000313" key="3">
    <source>
        <dbReference type="Proteomes" id="UP000546126"/>
    </source>
</evidence>
<reference evidence="2 3" key="1">
    <citation type="submission" date="2020-06" db="EMBL/GenBank/DDBJ databases">
        <authorList>
            <person name="Chanama M."/>
        </authorList>
    </citation>
    <scope>NUCLEOTIDE SEQUENCE [LARGE SCALE GENOMIC DNA]</scope>
    <source>
        <strain evidence="2 3">TBRC6557</strain>
    </source>
</reference>
<dbReference type="PANTHER" id="PTHR33164:SF99">
    <property type="entry name" value="MARR FAMILY REGULATORY PROTEIN"/>
    <property type="match status" value="1"/>
</dbReference>
<name>A0A7Y6MFU4_9ACTN</name>
<evidence type="ECO:0000259" key="1">
    <source>
        <dbReference type="PROSITE" id="PS50995"/>
    </source>
</evidence>
<proteinExistence type="predicted"/>
<dbReference type="Pfam" id="PF12802">
    <property type="entry name" value="MarR_2"/>
    <property type="match status" value="1"/>
</dbReference>
<keyword evidence="3" id="KW-1185">Reference proteome</keyword>
<feature type="domain" description="HTH marR-type" evidence="1">
    <location>
        <begin position="1"/>
        <end position="147"/>
    </location>
</feature>
<dbReference type="PROSITE" id="PS50995">
    <property type="entry name" value="HTH_MARR_2"/>
    <property type="match status" value="1"/>
</dbReference>
<dbReference type="GO" id="GO:0003700">
    <property type="term" value="F:DNA-binding transcription factor activity"/>
    <property type="evidence" value="ECO:0007669"/>
    <property type="project" value="InterPro"/>
</dbReference>
<dbReference type="InterPro" id="IPR036388">
    <property type="entry name" value="WH-like_DNA-bd_sf"/>
</dbReference>
<sequence length="157" mass="17734">MPEPRWLDDDEFRAWIGYRRMRLLLDAQVSQDLTRESGLSAPDYDVLSALTSSEGHRRRLTELADRMLWSKSRLSRHIGRMEQRGLVAREGCETDARGSVIVLTEQGLRTIQEAAPGHVASVRRHLIDLLSPEQIDALGTIAETVLAHLAPGEDLRR</sequence>
<dbReference type="InterPro" id="IPR036390">
    <property type="entry name" value="WH_DNA-bd_sf"/>
</dbReference>
<protein>
    <submittedName>
        <fullName evidence="2">Winged helix-turn-helix transcriptional regulator</fullName>
    </submittedName>
</protein>